<feature type="non-terminal residue" evidence="1">
    <location>
        <position position="1"/>
    </location>
</feature>
<evidence type="ECO:0000313" key="2">
    <source>
        <dbReference type="Proteomes" id="UP000229839"/>
    </source>
</evidence>
<name>A0A2M6URZ2_9HYPH</name>
<sequence length="120" mass="13079">LNRATSTGQQCQVKHQTGFSGPVRRLRSCYPCQEEAQAAAASESDRLCRAVGSGSLTLAGHPEIMADQPLILQGFRGQINGEWKAATVTHSYEKQSGYTTEITFEAPIEGKETGEKETYE</sequence>
<evidence type="ECO:0000313" key="1">
    <source>
        <dbReference type="EMBL" id="PIT68960.1"/>
    </source>
</evidence>
<reference evidence="1 2" key="1">
    <citation type="submission" date="2017-06" db="EMBL/GenBank/DDBJ databases">
        <title>Draft genome of Bartonella tribocorum strain L103, isolated from a rodent in Laos.</title>
        <authorList>
            <person name="Hadjadj L."/>
            <person name="Jiyipong T."/>
            <person name="Morand S."/>
            <person name="Diene S.M."/>
            <person name="Rolain J.-M."/>
        </authorList>
    </citation>
    <scope>NUCLEOTIDE SEQUENCE [LARGE SCALE GENOMIC DNA]</scope>
    <source>
        <strain evidence="1 2">L103</strain>
    </source>
</reference>
<protein>
    <submittedName>
        <fullName evidence="1">Late control protein</fullName>
    </submittedName>
</protein>
<dbReference type="Proteomes" id="UP000229839">
    <property type="component" value="Unassembled WGS sequence"/>
</dbReference>
<organism evidence="1 2">
    <name type="scientific">Bartonella tribocorum</name>
    <dbReference type="NCBI Taxonomy" id="85701"/>
    <lineage>
        <taxon>Bacteria</taxon>
        <taxon>Pseudomonadati</taxon>
        <taxon>Pseudomonadota</taxon>
        <taxon>Alphaproteobacteria</taxon>
        <taxon>Hyphomicrobiales</taxon>
        <taxon>Bartonellaceae</taxon>
        <taxon>Bartonella</taxon>
    </lineage>
</organism>
<dbReference type="AlphaFoldDB" id="A0A2M6URZ2"/>
<comment type="caution">
    <text evidence="1">The sequence shown here is derived from an EMBL/GenBank/DDBJ whole genome shotgun (WGS) entry which is preliminary data.</text>
</comment>
<proteinExistence type="predicted"/>
<accession>A0A2M6URZ2</accession>
<gene>
    <name evidence="1" type="ORF">CER18_05045</name>
</gene>
<dbReference type="EMBL" id="NJGE01000010">
    <property type="protein sequence ID" value="PIT68960.1"/>
    <property type="molecule type" value="Genomic_DNA"/>
</dbReference>